<evidence type="ECO:0000256" key="1">
    <source>
        <dbReference type="SAM" id="Phobius"/>
    </source>
</evidence>
<keyword evidence="1" id="KW-1133">Transmembrane helix</keyword>
<protein>
    <submittedName>
        <fullName evidence="2">Uncharacterized protein</fullName>
    </submittedName>
</protein>
<feature type="transmembrane region" description="Helical" evidence="1">
    <location>
        <begin position="12"/>
        <end position="32"/>
    </location>
</feature>
<accession>A0ABW2F235</accession>
<dbReference type="RefSeq" id="WP_378050539.1">
    <property type="nucleotide sequence ID" value="NZ_JBHMDN010000028.1"/>
</dbReference>
<keyword evidence="1" id="KW-0812">Transmembrane</keyword>
<keyword evidence="1" id="KW-0472">Membrane</keyword>
<gene>
    <name evidence="2" type="ORF">ACFQMJ_01815</name>
</gene>
<evidence type="ECO:0000313" key="2">
    <source>
        <dbReference type="EMBL" id="MFC7147258.1"/>
    </source>
</evidence>
<sequence length="126" mass="13502">MDNEVSTSLSVTIQIMIVGVVVGMLTVFMALSQGFGRDATTMVADTQALGYLSELRAMEEHGPVPAAALLTVLRKSEQGVRHIGGNAYGVSISKEEDLASIPLLSKKVRILLIPVSDQYDIEISPE</sequence>
<organism evidence="2 3">
    <name type="scientific">Cohnella cellulosilytica</name>
    <dbReference type="NCBI Taxonomy" id="986710"/>
    <lineage>
        <taxon>Bacteria</taxon>
        <taxon>Bacillati</taxon>
        <taxon>Bacillota</taxon>
        <taxon>Bacilli</taxon>
        <taxon>Bacillales</taxon>
        <taxon>Paenibacillaceae</taxon>
        <taxon>Cohnella</taxon>
    </lineage>
</organism>
<name>A0ABW2F235_9BACL</name>
<reference evidence="3" key="1">
    <citation type="journal article" date="2019" name="Int. J. Syst. Evol. Microbiol.">
        <title>The Global Catalogue of Microorganisms (GCM) 10K type strain sequencing project: providing services to taxonomists for standard genome sequencing and annotation.</title>
        <authorList>
            <consortium name="The Broad Institute Genomics Platform"/>
            <consortium name="The Broad Institute Genome Sequencing Center for Infectious Disease"/>
            <person name="Wu L."/>
            <person name="Ma J."/>
        </authorList>
    </citation>
    <scope>NUCLEOTIDE SEQUENCE [LARGE SCALE GENOMIC DNA]</scope>
    <source>
        <strain evidence="3">KCTC 12907</strain>
    </source>
</reference>
<proteinExistence type="predicted"/>
<dbReference type="EMBL" id="JBHTAI010000001">
    <property type="protein sequence ID" value="MFC7147258.1"/>
    <property type="molecule type" value="Genomic_DNA"/>
</dbReference>
<evidence type="ECO:0000313" key="3">
    <source>
        <dbReference type="Proteomes" id="UP001596378"/>
    </source>
</evidence>
<dbReference type="Proteomes" id="UP001596378">
    <property type="component" value="Unassembled WGS sequence"/>
</dbReference>
<comment type="caution">
    <text evidence="2">The sequence shown here is derived from an EMBL/GenBank/DDBJ whole genome shotgun (WGS) entry which is preliminary data.</text>
</comment>
<keyword evidence="3" id="KW-1185">Reference proteome</keyword>